<keyword evidence="3" id="KW-1185">Reference proteome</keyword>
<dbReference type="PANTHER" id="PTHR13707:SF60">
    <property type="entry name" value="ACETATE COA-TRANSFERASE SUBUNIT ALPHA"/>
    <property type="match status" value="1"/>
</dbReference>
<sequence>MMEHTNKKGESKLKNQCSLPLTGAACVDLIITNHAVFSVDKEKGLTLVELAEGETIEGVREITEADFAVSDALTVAA</sequence>
<dbReference type="SUPFAM" id="SSF100950">
    <property type="entry name" value="NagB/RpiA/CoA transferase-like"/>
    <property type="match status" value="1"/>
</dbReference>
<dbReference type="PROSITE" id="PS51257">
    <property type="entry name" value="PROKAR_LIPOPROTEIN"/>
    <property type="match status" value="1"/>
</dbReference>
<proteinExistence type="predicted"/>
<name>W5Y3C7_9CORY</name>
<protein>
    <submittedName>
        <fullName evidence="2">3-oxoadipate CoA-transferase subunit beta</fullName>
    </submittedName>
</protein>
<keyword evidence="1 2" id="KW-0808">Transferase</keyword>
<dbReference type="GO" id="GO:0008410">
    <property type="term" value="F:CoA-transferase activity"/>
    <property type="evidence" value="ECO:0007669"/>
    <property type="project" value="InterPro"/>
</dbReference>
<dbReference type="KEGG" id="cvt:B843_09970"/>
<dbReference type="InterPro" id="IPR037171">
    <property type="entry name" value="NagB/RpiA_transferase-like"/>
</dbReference>
<dbReference type="Pfam" id="PF01144">
    <property type="entry name" value="CoA_trans"/>
    <property type="match status" value="1"/>
</dbReference>
<evidence type="ECO:0000313" key="2">
    <source>
        <dbReference type="EMBL" id="AHI23379.1"/>
    </source>
</evidence>
<dbReference type="STRING" id="1224164.B843_09970"/>
<dbReference type="HOGENOM" id="CLU_146669_1_1_11"/>
<dbReference type="AlphaFoldDB" id="W5Y3C7"/>
<evidence type="ECO:0000256" key="1">
    <source>
        <dbReference type="ARBA" id="ARBA00022679"/>
    </source>
</evidence>
<dbReference type="InterPro" id="IPR004165">
    <property type="entry name" value="CoA_trans_fam_I"/>
</dbReference>
<gene>
    <name evidence="2" type="ORF">B843_09970</name>
</gene>
<dbReference type="PANTHER" id="PTHR13707">
    <property type="entry name" value="KETOACID-COENZYME A TRANSFERASE"/>
    <property type="match status" value="1"/>
</dbReference>
<organism evidence="2 3">
    <name type="scientific">Corynebacterium vitaeruminis DSM 20294</name>
    <dbReference type="NCBI Taxonomy" id="1224164"/>
    <lineage>
        <taxon>Bacteria</taxon>
        <taxon>Bacillati</taxon>
        <taxon>Actinomycetota</taxon>
        <taxon>Actinomycetes</taxon>
        <taxon>Mycobacteriales</taxon>
        <taxon>Corynebacteriaceae</taxon>
        <taxon>Corynebacterium</taxon>
    </lineage>
</organism>
<dbReference type="Gene3D" id="3.40.1080.10">
    <property type="entry name" value="Glutaconate Coenzyme A-transferase"/>
    <property type="match status" value="1"/>
</dbReference>
<dbReference type="eggNOG" id="COG2057">
    <property type="taxonomic scope" value="Bacteria"/>
</dbReference>
<dbReference type="PATRIC" id="fig|1224164.3.peg.2015"/>
<reference evidence="2 3" key="1">
    <citation type="submission" date="2013-02" db="EMBL/GenBank/DDBJ databases">
        <title>The complete genome sequence of Corynebacterium vitaeruminis DSM 20294.</title>
        <authorList>
            <person name="Ruckert C."/>
            <person name="Albersmeier A."/>
            <person name="Kalinowski J."/>
        </authorList>
    </citation>
    <scope>NUCLEOTIDE SEQUENCE [LARGE SCALE GENOMIC DNA]</scope>
    <source>
        <strain evidence="3">ATCC 10234</strain>
    </source>
</reference>
<dbReference type="Proteomes" id="UP000019222">
    <property type="component" value="Chromosome"/>
</dbReference>
<accession>W5Y3C7</accession>
<evidence type="ECO:0000313" key="3">
    <source>
        <dbReference type="Proteomes" id="UP000019222"/>
    </source>
</evidence>
<dbReference type="EMBL" id="CP004353">
    <property type="protein sequence ID" value="AHI23379.1"/>
    <property type="molecule type" value="Genomic_DNA"/>
</dbReference>